<dbReference type="Proteomes" id="UP000192569">
    <property type="component" value="Chromosome I"/>
</dbReference>
<name>A0A1W1VYZ8_9FIRM</name>
<evidence type="ECO:0000313" key="2">
    <source>
        <dbReference type="EMBL" id="SMB98480.1"/>
    </source>
</evidence>
<dbReference type="PIRSF" id="PIRSF010606">
    <property type="entry name" value="Spore_coat_CotJB"/>
    <property type="match status" value="1"/>
</dbReference>
<keyword evidence="2" id="KW-0946">Virion</keyword>
<sequence length="85" mass="10221">MDYDRRKLLEQIMALEFTALEFNLYLDTHPQDMKALEEYNEAARELAQLKQEYESRYGPLTNYGSTPSPGSWRWVEDPWPWEITF</sequence>
<dbReference type="EMBL" id="LT838272">
    <property type="protein sequence ID" value="SMB98480.1"/>
    <property type="molecule type" value="Genomic_DNA"/>
</dbReference>
<reference evidence="2 3" key="1">
    <citation type="submission" date="2017-04" db="EMBL/GenBank/DDBJ databases">
        <authorList>
            <person name="Afonso C.L."/>
            <person name="Miller P.J."/>
            <person name="Scott M.A."/>
            <person name="Spackman E."/>
            <person name="Goraichik I."/>
            <person name="Dimitrov K.M."/>
            <person name="Suarez D.L."/>
            <person name="Swayne D.E."/>
        </authorList>
    </citation>
    <scope>NUCLEOTIDE SEQUENCE [LARGE SCALE GENOMIC DNA]</scope>
    <source>
        <strain evidence="2 3">ToBE</strain>
    </source>
</reference>
<gene>
    <name evidence="2" type="ORF">SAMN00808754_2361</name>
</gene>
<keyword evidence="2" id="KW-0167">Capsid protein</keyword>
<feature type="domain" description="Protein CotJB" evidence="1">
    <location>
        <begin position="7"/>
        <end position="82"/>
    </location>
</feature>
<evidence type="ECO:0000313" key="3">
    <source>
        <dbReference type="Proteomes" id="UP000192569"/>
    </source>
</evidence>
<dbReference type="Pfam" id="PF12652">
    <property type="entry name" value="CotJB"/>
    <property type="match status" value="1"/>
</dbReference>
<dbReference type="InterPro" id="IPR024207">
    <property type="entry name" value="CotJB_dom"/>
</dbReference>
<dbReference type="InterPro" id="IPR016571">
    <property type="entry name" value="Spore_coat_assembly_CotJB"/>
</dbReference>
<protein>
    <submittedName>
        <fullName evidence="2">Spore coat protein JB</fullName>
    </submittedName>
</protein>
<proteinExistence type="predicted"/>
<keyword evidence="3" id="KW-1185">Reference proteome</keyword>
<evidence type="ECO:0000259" key="1">
    <source>
        <dbReference type="Pfam" id="PF12652"/>
    </source>
</evidence>
<accession>A0A1W1VYZ8</accession>
<organism evidence="2 3">
    <name type="scientific">Thermanaeromonas toyohensis ToBE</name>
    <dbReference type="NCBI Taxonomy" id="698762"/>
    <lineage>
        <taxon>Bacteria</taxon>
        <taxon>Bacillati</taxon>
        <taxon>Bacillota</taxon>
        <taxon>Clostridia</taxon>
        <taxon>Neomoorellales</taxon>
        <taxon>Neomoorellaceae</taxon>
        <taxon>Thermanaeromonas</taxon>
    </lineage>
</organism>
<dbReference type="OrthoDB" id="9804099at2"/>
<dbReference type="RefSeq" id="WP_084665903.1">
    <property type="nucleotide sequence ID" value="NZ_LT838272.1"/>
</dbReference>
<dbReference type="STRING" id="698762.SAMN00808754_2361"/>
<dbReference type="AlphaFoldDB" id="A0A1W1VYZ8"/>